<dbReference type="AlphaFoldDB" id="A0A1M7Y7Z6"/>
<evidence type="ECO:0008006" key="3">
    <source>
        <dbReference type="Google" id="ProtNLM"/>
    </source>
</evidence>
<gene>
    <name evidence="1" type="ORF">SAMN02745217_02018</name>
</gene>
<accession>A0A1M7Y7Z6</accession>
<evidence type="ECO:0000313" key="1">
    <source>
        <dbReference type="EMBL" id="SHO48755.1"/>
    </source>
</evidence>
<dbReference type="OrthoDB" id="9798495at2"/>
<dbReference type="STRING" id="1121345.SAMN02745217_02018"/>
<dbReference type="RefSeq" id="WP_073588706.1">
    <property type="nucleotide sequence ID" value="NZ_FRFD01000005.1"/>
</dbReference>
<organism evidence="1 2">
    <name type="scientific">Anaerocolumna xylanovorans DSM 12503</name>
    <dbReference type="NCBI Taxonomy" id="1121345"/>
    <lineage>
        <taxon>Bacteria</taxon>
        <taxon>Bacillati</taxon>
        <taxon>Bacillota</taxon>
        <taxon>Clostridia</taxon>
        <taxon>Lachnospirales</taxon>
        <taxon>Lachnospiraceae</taxon>
        <taxon>Anaerocolumna</taxon>
    </lineage>
</organism>
<dbReference type="Proteomes" id="UP000184612">
    <property type="component" value="Unassembled WGS sequence"/>
</dbReference>
<sequence length="163" mass="19321">MAKDQNAVYINILLDTLYKKEELLTSLMGITREQEKLLEEKDFSMDKFDTAMEEKEKLIRNLNMLEDGFEALYQRVEKELHARNSEYQQSILKAQQLIRSITEKSVNLQALESKNKEKLLFFLAGKRQEIRSFKNSSQVADRYQQNMTNQHQEGQSYFLDKKK</sequence>
<proteinExistence type="predicted"/>
<dbReference type="EMBL" id="FRFD01000005">
    <property type="protein sequence ID" value="SHO48755.1"/>
    <property type="molecule type" value="Genomic_DNA"/>
</dbReference>
<evidence type="ECO:0000313" key="2">
    <source>
        <dbReference type="Proteomes" id="UP000184612"/>
    </source>
</evidence>
<reference evidence="1 2" key="1">
    <citation type="submission" date="2016-12" db="EMBL/GenBank/DDBJ databases">
        <authorList>
            <person name="Song W.-J."/>
            <person name="Kurnit D.M."/>
        </authorList>
    </citation>
    <scope>NUCLEOTIDE SEQUENCE [LARGE SCALE GENOMIC DNA]</scope>
    <source>
        <strain evidence="1 2">DSM 12503</strain>
    </source>
</reference>
<keyword evidence="2" id="KW-1185">Reference proteome</keyword>
<name>A0A1M7Y7Z6_9FIRM</name>
<protein>
    <recommendedName>
        <fullName evidence="3">FlgN protein</fullName>
    </recommendedName>
</protein>